<sequence>MTQRYISPGLQKARALFATEGLPFPELPPALADQMRPFEELLFGTRDPETGPYALDVFRDAVYEQPVADYALLGFDGHGINSWALHYYLVQGPLALFIQLPWGGAYTDPDEARARVGEAFALAATLTAELAGAQAARALPGGVRLVVTDSQFVEPGCAWLKAPGAPPVEFWRPPGSPLAQAVAAVQDLRAGKIKL</sequence>
<proteinExistence type="predicted"/>
<dbReference type="RefSeq" id="WP_048674102.1">
    <property type="nucleotide sequence ID" value="NZ_CBTJ020000057.1"/>
</dbReference>
<comment type="caution">
    <text evidence="1">The sequence shown here is derived from an EMBL/GenBank/DDBJ whole genome shotgun (WGS) entry which is preliminary data.</text>
</comment>
<gene>
    <name evidence="1" type="ORF">BN873_490004</name>
</gene>
<evidence type="ECO:0000313" key="1">
    <source>
        <dbReference type="EMBL" id="CDI03395.1"/>
    </source>
</evidence>
<organism evidence="1 2">
    <name type="scientific">Candidatus Competibacter denitrificans Run_A_D11</name>
    <dbReference type="NCBI Taxonomy" id="1400863"/>
    <lineage>
        <taxon>Bacteria</taxon>
        <taxon>Pseudomonadati</taxon>
        <taxon>Pseudomonadota</taxon>
        <taxon>Gammaproteobacteria</taxon>
        <taxon>Candidatus Competibacteraceae</taxon>
        <taxon>Candidatus Competibacter</taxon>
    </lineage>
</organism>
<dbReference type="EMBL" id="CBTJ020000057">
    <property type="protein sequence ID" value="CDI03395.1"/>
    <property type="molecule type" value="Genomic_DNA"/>
</dbReference>
<accession>W6MBA2</accession>
<dbReference type="Proteomes" id="UP000035760">
    <property type="component" value="Unassembled WGS sequence"/>
</dbReference>
<keyword evidence="2" id="KW-1185">Reference proteome</keyword>
<protein>
    <submittedName>
        <fullName evidence="1">Uncharacterized protein</fullName>
    </submittedName>
</protein>
<dbReference type="STRING" id="1400863.BN873_490004"/>
<name>W6MBA2_9GAMM</name>
<reference evidence="1" key="2">
    <citation type="submission" date="2014-03" db="EMBL/GenBank/DDBJ databases">
        <title>Candidatus Competibacter-lineage genomes retrieved from metagenomes reveal functional metabolic diversity.</title>
        <authorList>
            <person name="McIlroy S.J."/>
            <person name="Albertsen M."/>
            <person name="Andresen E.K."/>
            <person name="Saunders A.M."/>
            <person name="Kristiansen R."/>
            <person name="Stokholm-Bjerregaard M."/>
            <person name="Nielsen K.L."/>
            <person name="Nielsen P.H."/>
        </authorList>
    </citation>
    <scope>NUCLEOTIDE SEQUENCE</scope>
    <source>
        <strain evidence="1">Run_A_D11</strain>
    </source>
</reference>
<reference evidence="1" key="1">
    <citation type="submission" date="2013-07" db="EMBL/GenBank/DDBJ databases">
        <authorList>
            <person name="McIlroy S."/>
        </authorList>
    </citation>
    <scope>NUCLEOTIDE SEQUENCE [LARGE SCALE GENOMIC DNA]</scope>
    <source>
        <strain evidence="1">Run_A_D11</strain>
    </source>
</reference>
<dbReference type="OrthoDB" id="6193490at2"/>
<evidence type="ECO:0000313" key="2">
    <source>
        <dbReference type="Proteomes" id="UP000035760"/>
    </source>
</evidence>
<dbReference type="AlphaFoldDB" id="W6MBA2"/>